<dbReference type="Proteomes" id="UP000178116">
    <property type="component" value="Unassembled WGS sequence"/>
</dbReference>
<evidence type="ECO:0000256" key="1">
    <source>
        <dbReference type="ARBA" id="ARBA00022598"/>
    </source>
</evidence>
<evidence type="ECO:0000313" key="13">
    <source>
        <dbReference type="Proteomes" id="UP000178116"/>
    </source>
</evidence>
<keyword evidence="5" id="KW-0133">Cell shape</keyword>
<dbReference type="GO" id="GO:0009252">
    <property type="term" value="P:peptidoglycan biosynthetic process"/>
    <property type="evidence" value="ECO:0007669"/>
    <property type="project" value="UniProtKB-KW"/>
</dbReference>
<sequence>MSALAQFFHCEGALVAGSDTADEFPTDKNLLALGIIPLLFNEDNVKNDLDLVIYSRAYKQNHPEIQKAASLNISLMDYGEALACLFNRKKGIVVSGTHGKTTTTAMLGKIFEDAGLEPSVLVGGEVLDWQNNMRYGKGDFFIAEGDEYQEKFLNLKPEAVLITNIEYDHPDFFPDFKNYKNAFRKLVQKLDSNGICAVREEDKDIFGDFKGKRIVFNSAMQKDIFNKLKLKVIGRHNRLNGLAAFMLARQFGISENSIFESLTEFQGIGRRLEHYNNPEDGILLIDDYAHHPAEIKAGINALREAYPERKIAVAFQPHTFSRTEALIDGFGRAFDGAHFIAIADVYSSARENAGKITSKDLIKKLKERRLDVVYAPTLSDVRDFFERVALTREAAGNEKYIFITMGAGDIWEAANRLKDRLCQNQHA</sequence>
<protein>
    <recommendedName>
        <fullName evidence="14">UDP-N-acetylmuramate--L-alanine ligase</fullName>
    </recommendedName>
</protein>
<name>A0A1G2LUF3_9BACT</name>
<dbReference type="InterPro" id="IPR036565">
    <property type="entry name" value="Mur-like_cat_sf"/>
</dbReference>
<feature type="domain" description="Mur ligase central" evidence="11">
    <location>
        <begin position="94"/>
        <end position="212"/>
    </location>
</feature>
<dbReference type="Gene3D" id="3.90.190.20">
    <property type="entry name" value="Mur ligase, C-terminal domain"/>
    <property type="match status" value="1"/>
</dbReference>
<dbReference type="PANTHER" id="PTHR43445:SF3">
    <property type="entry name" value="UDP-N-ACETYLMURAMATE--L-ALANINE LIGASE"/>
    <property type="match status" value="1"/>
</dbReference>
<dbReference type="EMBL" id="MHRA01000026">
    <property type="protein sequence ID" value="OHA15226.1"/>
    <property type="molecule type" value="Genomic_DNA"/>
</dbReference>
<dbReference type="GO" id="GO:0071555">
    <property type="term" value="P:cell wall organization"/>
    <property type="evidence" value="ECO:0007669"/>
    <property type="project" value="UniProtKB-KW"/>
</dbReference>
<feature type="domain" description="Mur ligase N-terminal catalytic" evidence="9">
    <location>
        <begin position="1"/>
        <end position="89"/>
    </location>
</feature>
<dbReference type="InterPro" id="IPR004101">
    <property type="entry name" value="Mur_ligase_C"/>
</dbReference>
<evidence type="ECO:0008006" key="14">
    <source>
        <dbReference type="Google" id="ProtNLM"/>
    </source>
</evidence>
<dbReference type="PANTHER" id="PTHR43445">
    <property type="entry name" value="UDP-N-ACETYLMURAMATE--L-ALANINE LIGASE-RELATED"/>
    <property type="match status" value="1"/>
</dbReference>
<dbReference type="InterPro" id="IPR000713">
    <property type="entry name" value="Mur_ligase_N"/>
</dbReference>
<accession>A0A1G2LUF3</accession>
<keyword evidence="2" id="KW-0132">Cell division</keyword>
<dbReference type="GO" id="GO:0008360">
    <property type="term" value="P:regulation of cell shape"/>
    <property type="evidence" value="ECO:0007669"/>
    <property type="project" value="UniProtKB-KW"/>
</dbReference>
<dbReference type="InterPro" id="IPR050061">
    <property type="entry name" value="MurCDEF_pg_biosynth"/>
</dbReference>
<dbReference type="AlphaFoldDB" id="A0A1G2LUF3"/>
<keyword evidence="7" id="KW-0131">Cell cycle</keyword>
<keyword evidence="4" id="KW-0067">ATP-binding</keyword>
<dbReference type="SUPFAM" id="SSF53623">
    <property type="entry name" value="MurD-like peptide ligases, catalytic domain"/>
    <property type="match status" value="1"/>
</dbReference>
<evidence type="ECO:0000256" key="3">
    <source>
        <dbReference type="ARBA" id="ARBA00022741"/>
    </source>
</evidence>
<dbReference type="Gene3D" id="3.40.1190.10">
    <property type="entry name" value="Mur-like, catalytic domain"/>
    <property type="match status" value="1"/>
</dbReference>
<evidence type="ECO:0000256" key="2">
    <source>
        <dbReference type="ARBA" id="ARBA00022618"/>
    </source>
</evidence>
<keyword evidence="3" id="KW-0547">Nucleotide-binding</keyword>
<evidence type="ECO:0000259" key="10">
    <source>
        <dbReference type="Pfam" id="PF02875"/>
    </source>
</evidence>
<evidence type="ECO:0000256" key="7">
    <source>
        <dbReference type="ARBA" id="ARBA00023306"/>
    </source>
</evidence>
<keyword evidence="6" id="KW-0573">Peptidoglycan synthesis</keyword>
<dbReference type="GO" id="GO:0016881">
    <property type="term" value="F:acid-amino acid ligase activity"/>
    <property type="evidence" value="ECO:0007669"/>
    <property type="project" value="InterPro"/>
</dbReference>
<dbReference type="Pfam" id="PF08245">
    <property type="entry name" value="Mur_ligase_M"/>
    <property type="match status" value="1"/>
</dbReference>
<dbReference type="Pfam" id="PF01225">
    <property type="entry name" value="Mur_ligase"/>
    <property type="match status" value="1"/>
</dbReference>
<gene>
    <name evidence="12" type="ORF">A3A10_00940</name>
</gene>
<dbReference type="GO" id="GO:0005524">
    <property type="term" value="F:ATP binding"/>
    <property type="evidence" value="ECO:0007669"/>
    <property type="project" value="UniProtKB-KW"/>
</dbReference>
<evidence type="ECO:0000256" key="4">
    <source>
        <dbReference type="ARBA" id="ARBA00022840"/>
    </source>
</evidence>
<dbReference type="Gene3D" id="3.40.50.720">
    <property type="entry name" value="NAD(P)-binding Rossmann-like Domain"/>
    <property type="match status" value="1"/>
</dbReference>
<evidence type="ECO:0000259" key="11">
    <source>
        <dbReference type="Pfam" id="PF08245"/>
    </source>
</evidence>
<evidence type="ECO:0000313" key="12">
    <source>
        <dbReference type="EMBL" id="OHA15226.1"/>
    </source>
</evidence>
<proteinExistence type="predicted"/>
<dbReference type="InterPro" id="IPR013221">
    <property type="entry name" value="Mur_ligase_cen"/>
</dbReference>
<organism evidence="12 13">
    <name type="scientific">Candidatus Tagabacteria bacterium RIFCSPLOWO2_01_FULL_42_9</name>
    <dbReference type="NCBI Taxonomy" id="1802296"/>
    <lineage>
        <taxon>Bacteria</taxon>
        <taxon>Candidatus Tagaibacteriota</taxon>
    </lineage>
</organism>
<evidence type="ECO:0000259" key="9">
    <source>
        <dbReference type="Pfam" id="PF01225"/>
    </source>
</evidence>
<keyword evidence="8" id="KW-0961">Cell wall biogenesis/degradation</keyword>
<evidence type="ECO:0000256" key="8">
    <source>
        <dbReference type="ARBA" id="ARBA00023316"/>
    </source>
</evidence>
<keyword evidence="1" id="KW-0436">Ligase</keyword>
<dbReference type="SUPFAM" id="SSF51984">
    <property type="entry name" value="MurCD N-terminal domain"/>
    <property type="match status" value="1"/>
</dbReference>
<dbReference type="InterPro" id="IPR036615">
    <property type="entry name" value="Mur_ligase_C_dom_sf"/>
</dbReference>
<evidence type="ECO:0000256" key="5">
    <source>
        <dbReference type="ARBA" id="ARBA00022960"/>
    </source>
</evidence>
<feature type="domain" description="Mur ligase C-terminal" evidence="10">
    <location>
        <begin position="270"/>
        <end position="380"/>
    </location>
</feature>
<dbReference type="Pfam" id="PF02875">
    <property type="entry name" value="Mur_ligase_C"/>
    <property type="match status" value="1"/>
</dbReference>
<comment type="caution">
    <text evidence="12">The sequence shown here is derived from an EMBL/GenBank/DDBJ whole genome shotgun (WGS) entry which is preliminary data.</text>
</comment>
<dbReference type="SUPFAM" id="SSF53244">
    <property type="entry name" value="MurD-like peptide ligases, peptide-binding domain"/>
    <property type="match status" value="1"/>
</dbReference>
<dbReference type="GO" id="GO:0051301">
    <property type="term" value="P:cell division"/>
    <property type="evidence" value="ECO:0007669"/>
    <property type="project" value="UniProtKB-KW"/>
</dbReference>
<reference evidence="12 13" key="1">
    <citation type="journal article" date="2016" name="Nat. Commun.">
        <title>Thousands of microbial genomes shed light on interconnected biogeochemical processes in an aquifer system.</title>
        <authorList>
            <person name="Anantharaman K."/>
            <person name="Brown C.T."/>
            <person name="Hug L.A."/>
            <person name="Sharon I."/>
            <person name="Castelle C.J."/>
            <person name="Probst A.J."/>
            <person name="Thomas B.C."/>
            <person name="Singh A."/>
            <person name="Wilkins M.J."/>
            <person name="Karaoz U."/>
            <person name="Brodie E.L."/>
            <person name="Williams K.H."/>
            <person name="Hubbard S.S."/>
            <person name="Banfield J.F."/>
        </authorList>
    </citation>
    <scope>NUCLEOTIDE SEQUENCE [LARGE SCALE GENOMIC DNA]</scope>
</reference>
<evidence type="ECO:0000256" key="6">
    <source>
        <dbReference type="ARBA" id="ARBA00022984"/>
    </source>
</evidence>